<organism evidence="14 15">
    <name type="scientific">Armadillidium nasatum</name>
    <dbReference type="NCBI Taxonomy" id="96803"/>
    <lineage>
        <taxon>Eukaryota</taxon>
        <taxon>Metazoa</taxon>
        <taxon>Ecdysozoa</taxon>
        <taxon>Arthropoda</taxon>
        <taxon>Crustacea</taxon>
        <taxon>Multicrustacea</taxon>
        <taxon>Malacostraca</taxon>
        <taxon>Eumalacostraca</taxon>
        <taxon>Peracarida</taxon>
        <taxon>Isopoda</taxon>
        <taxon>Oniscidea</taxon>
        <taxon>Crinocheta</taxon>
        <taxon>Armadillidiidae</taxon>
        <taxon>Armadillidium</taxon>
    </lineage>
</organism>
<keyword evidence="8" id="KW-1133">Transmembrane helix</keyword>
<comment type="similarity">
    <text evidence="3 11">Belongs to the glycosyltransferase 10 family.</text>
</comment>
<evidence type="ECO:0000256" key="10">
    <source>
        <dbReference type="ARBA" id="ARBA00023180"/>
    </source>
</evidence>
<evidence type="ECO:0000256" key="4">
    <source>
        <dbReference type="ARBA" id="ARBA00022676"/>
    </source>
</evidence>
<evidence type="ECO:0000256" key="3">
    <source>
        <dbReference type="ARBA" id="ARBA00008919"/>
    </source>
</evidence>
<evidence type="ECO:0000259" key="12">
    <source>
        <dbReference type="Pfam" id="PF00852"/>
    </source>
</evidence>
<keyword evidence="7" id="KW-0735">Signal-anchor</keyword>
<comment type="pathway">
    <text evidence="2">Protein modification; protein glycosylation.</text>
</comment>
<keyword evidence="4 11" id="KW-0328">Glycosyltransferase</keyword>
<dbReference type="PANTHER" id="PTHR11929:SF226">
    <property type="entry name" value="ATP-DEPENDENT DNA HELICASE-RELATED"/>
    <property type="match status" value="1"/>
</dbReference>
<proteinExistence type="inferred from homology"/>
<name>A0A5N5SZL3_9CRUS</name>
<dbReference type="InterPro" id="IPR001503">
    <property type="entry name" value="Glyco_trans_10"/>
</dbReference>
<evidence type="ECO:0000256" key="5">
    <source>
        <dbReference type="ARBA" id="ARBA00022679"/>
    </source>
</evidence>
<accession>A0A5N5SZL3</accession>
<evidence type="ECO:0000256" key="2">
    <source>
        <dbReference type="ARBA" id="ARBA00004922"/>
    </source>
</evidence>
<keyword evidence="15" id="KW-1185">Reference proteome</keyword>
<keyword evidence="9" id="KW-0472">Membrane</keyword>
<dbReference type="InterPro" id="IPR031481">
    <property type="entry name" value="Glyco_tran_10_N"/>
</dbReference>
<comment type="subcellular location">
    <subcellularLocation>
        <location evidence="1 11">Golgi apparatus</location>
        <location evidence="1 11">Golgi stack membrane</location>
        <topology evidence="1 11">Single-pass type II membrane protein</topology>
    </subcellularLocation>
</comment>
<feature type="domain" description="Fucosyltransferase N-terminal" evidence="13">
    <location>
        <begin position="5"/>
        <end position="70"/>
    </location>
</feature>
<evidence type="ECO:0000256" key="8">
    <source>
        <dbReference type="ARBA" id="ARBA00022989"/>
    </source>
</evidence>
<dbReference type="Pfam" id="PF17039">
    <property type="entry name" value="Glyco_tran_10_N"/>
    <property type="match status" value="1"/>
</dbReference>
<evidence type="ECO:0000256" key="7">
    <source>
        <dbReference type="ARBA" id="ARBA00022968"/>
    </source>
</evidence>
<dbReference type="UniPathway" id="UPA00378"/>
<gene>
    <name evidence="14" type="primary">FUT9</name>
    <name evidence="14" type="ORF">Anas_07552</name>
</gene>
<dbReference type="InterPro" id="IPR038577">
    <property type="entry name" value="GT10-like_C_sf"/>
</dbReference>
<evidence type="ECO:0000256" key="6">
    <source>
        <dbReference type="ARBA" id="ARBA00022692"/>
    </source>
</evidence>
<dbReference type="AlphaFoldDB" id="A0A5N5SZL3"/>
<dbReference type="GO" id="GO:0032580">
    <property type="term" value="C:Golgi cisterna membrane"/>
    <property type="evidence" value="ECO:0007669"/>
    <property type="project" value="UniProtKB-SubCell"/>
</dbReference>
<dbReference type="Gene3D" id="3.40.50.11660">
    <property type="entry name" value="Glycosyl transferase family 10, C-terminal domain"/>
    <property type="match status" value="1"/>
</dbReference>
<evidence type="ECO:0000313" key="15">
    <source>
        <dbReference type="Proteomes" id="UP000326759"/>
    </source>
</evidence>
<dbReference type="GO" id="GO:0046920">
    <property type="term" value="F:alpha-(1-&gt;3)-fucosyltransferase activity"/>
    <property type="evidence" value="ECO:0007669"/>
    <property type="project" value="TreeGrafter"/>
</dbReference>
<evidence type="ECO:0000259" key="13">
    <source>
        <dbReference type="Pfam" id="PF17039"/>
    </source>
</evidence>
<feature type="domain" description="Fucosyltransferase C-terminal" evidence="12">
    <location>
        <begin position="169"/>
        <end position="314"/>
    </location>
</feature>
<protein>
    <recommendedName>
        <fullName evidence="11">Fucosyltransferase</fullName>
        <ecNumber evidence="11">2.4.1.-</ecNumber>
    </recommendedName>
</protein>
<evidence type="ECO:0000256" key="1">
    <source>
        <dbReference type="ARBA" id="ARBA00004447"/>
    </source>
</evidence>
<keyword evidence="5 11" id="KW-0808">Transferase</keyword>
<keyword evidence="6 11" id="KW-0812">Transmembrane</keyword>
<sequence>MLLGQCPESFCRLEADKSKLPDSDAVLFSASDLPLGFSEDFHEFNLSQRKEDQLWIIFRMNHPSHIKNKENIIKMEDVVTRSGIHAYFKSFSLVISSTFLFIYKPMSNSLTAFTRSLFLIVCNNGRIVTRLLKISNIRDISIGATIDQNPFLVDVDDQVFDISSTEFLNRRKFLVVFLSDCDDEHNQESFINELKIYLEFDVFHVKCSSKEGKFISMRDYFYGNYSALLNDTIGDYYFALTLEDALYVHPLRSDYATEQFYVSLHYGAVPLVLAPSESSRIPRSSFINVQDFGGLSDLTFYLKEVSRNKSLYLNICIISLHILATTHEQKKKRSIQ</sequence>
<dbReference type="Pfam" id="PF00852">
    <property type="entry name" value="Glyco_transf_10"/>
    <property type="match status" value="1"/>
</dbReference>
<dbReference type="Proteomes" id="UP000326759">
    <property type="component" value="Unassembled WGS sequence"/>
</dbReference>
<keyword evidence="10" id="KW-0325">Glycoprotein</keyword>
<evidence type="ECO:0000256" key="9">
    <source>
        <dbReference type="ARBA" id="ARBA00023136"/>
    </source>
</evidence>
<evidence type="ECO:0000313" key="14">
    <source>
        <dbReference type="EMBL" id="KAB7499149.1"/>
    </source>
</evidence>
<dbReference type="SUPFAM" id="SSF53756">
    <property type="entry name" value="UDP-Glycosyltransferase/glycogen phosphorylase"/>
    <property type="match status" value="1"/>
</dbReference>
<evidence type="ECO:0000256" key="11">
    <source>
        <dbReference type="RuleBase" id="RU003832"/>
    </source>
</evidence>
<dbReference type="EMBL" id="SEYY01018647">
    <property type="protein sequence ID" value="KAB7499149.1"/>
    <property type="molecule type" value="Genomic_DNA"/>
</dbReference>
<comment type="caution">
    <text evidence="14">The sequence shown here is derived from an EMBL/GenBank/DDBJ whole genome shotgun (WGS) entry which is preliminary data.</text>
</comment>
<dbReference type="EC" id="2.4.1.-" evidence="11"/>
<reference evidence="14 15" key="1">
    <citation type="journal article" date="2019" name="PLoS Biol.">
        <title>Sex chromosomes control vertical transmission of feminizing Wolbachia symbionts in an isopod.</title>
        <authorList>
            <person name="Becking T."/>
            <person name="Chebbi M.A."/>
            <person name="Giraud I."/>
            <person name="Moumen B."/>
            <person name="Laverre T."/>
            <person name="Caubet Y."/>
            <person name="Peccoud J."/>
            <person name="Gilbert C."/>
            <person name="Cordaux R."/>
        </authorList>
    </citation>
    <scope>NUCLEOTIDE SEQUENCE [LARGE SCALE GENOMIC DNA]</scope>
    <source>
        <strain evidence="14">ANa2</strain>
        <tissue evidence="14">Whole body excluding digestive tract and cuticle</tissue>
    </source>
</reference>
<dbReference type="InterPro" id="IPR055270">
    <property type="entry name" value="Glyco_tran_10_C"/>
</dbReference>
<dbReference type="PANTHER" id="PTHR11929">
    <property type="entry name" value="ALPHA- 1,3 -FUCOSYLTRANSFERASE"/>
    <property type="match status" value="1"/>
</dbReference>
<keyword evidence="11" id="KW-0333">Golgi apparatus</keyword>